<protein>
    <submittedName>
        <fullName evidence="7">Sigma-70 family RNA polymerase sigma factor</fullName>
    </submittedName>
</protein>
<dbReference type="InterPro" id="IPR007627">
    <property type="entry name" value="RNA_pol_sigma70_r2"/>
</dbReference>
<comment type="similarity">
    <text evidence="1">Belongs to the sigma-70 factor family. ECF subfamily.</text>
</comment>
<organism evidence="7 8">
    <name type="scientific">Faecalispora sporosphaeroides</name>
    <dbReference type="NCBI Taxonomy" id="1549"/>
    <lineage>
        <taxon>Bacteria</taxon>
        <taxon>Bacillati</taxon>
        <taxon>Bacillota</taxon>
        <taxon>Clostridia</taxon>
        <taxon>Eubacteriales</taxon>
        <taxon>Oscillospiraceae</taxon>
        <taxon>Faecalispora</taxon>
    </lineage>
</organism>
<dbReference type="Proteomes" id="UP000754750">
    <property type="component" value="Unassembled WGS sequence"/>
</dbReference>
<dbReference type="GO" id="GO:0006352">
    <property type="term" value="P:DNA-templated transcription initiation"/>
    <property type="evidence" value="ECO:0007669"/>
    <property type="project" value="InterPro"/>
</dbReference>
<proteinExistence type="inferred from homology"/>
<dbReference type="InterPro" id="IPR013324">
    <property type="entry name" value="RNA_pol_sigma_r3/r4-like"/>
</dbReference>
<dbReference type="AlphaFoldDB" id="A0A928KT74"/>
<dbReference type="InterPro" id="IPR036388">
    <property type="entry name" value="WH-like_DNA-bd_sf"/>
</dbReference>
<name>A0A928KT74_9FIRM</name>
<dbReference type="Pfam" id="PF04542">
    <property type="entry name" value="Sigma70_r2"/>
    <property type="match status" value="1"/>
</dbReference>
<comment type="caution">
    <text evidence="7">The sequence shown here is derived from an EMBL/GenBank/DDBJ whole genome shotgun (WGS) entry which is preliminary data.</text>
</comment>
<dbReference type="SUPFAM" id="SSF88946">
    <property type="entry name" value="Sigma2 domain of RNA polymerase sigma factors"/>
    <property type="match status" value="1"/>
</dbReference>
<sequence>MKGGEKVTVIDRPEDAVDRYGALVYRLAAAQTQNFADAEDVFQEVFLRLVRNKKAFESDEHLKSWLIRVTINCSRSLWRTAFRSREVSIAEKDLLAAEVGIPADHSEVYDSVMRLPSKYRAVVHLYYYEDMSLQDIGNALNIGYSAAAKRLSRARILLKQELTEGERYEEFSDGIPESSRCTPHSK</sequence>
<gene>
    <name evidence="7" type="ORF">E7512_11695</name>
</gene>
<dbReference type="CDD" id="cd06171">
    <property type="entry name" value="Sigma70_r4"/>
    <property type="match status" value="1"/>
</dbReference>
<evidence type="ECO:0000313" key="8">
    <source>
        <dbReference type="Proteomes" id="UP000754750"/>
    </source>
</evidence>
<evidence type="ECO:0000256" key="1">
    <source>
        <dbReference type="ARBA" id="ARBA00010641"/>
    </source>
</evidence>
<evidence type="ECO:0000256" key="3">
    <source>
        <dbReference type="ARBA" id="ARBA00023082"/>
    </source>
</evidence>
<keyword evidence="2" id="KW-0805">Transcription regulation</keyword>
<evidence type="ECO:0000256" key="2">
    <source>
        <dbReference type="ARBA" id="ARBA00023015"/>
    </source>
</evidence>
<dbReference type="InterPro" id="IPR013325">
    <property type="entry name" value="RNA_pol_sigma_r2"/>
</dbReference>
<evidence type="ECO:0000256" key="4">
    <source>
        <dbReference type="ARBA" id="ARBA00023163"/>
    </source>
</evidence>
<dbReference type="EMBL" id="SVNY01000006">
    <property type="protein sequence ID" value="MBE6834218.1"/>
    <property type="molecule type" value="Genomic_DNA"/>
</dbReference>
<dbReference type="PANTHER" id="PTHR43133:SF51">
    <property type="entry name" value="RNA POLYMERASE SIGMA FACTOR"/>
    <property type="match status" value="1"/>
</dbReference>
<feature type="domain" description="RNA polymerase sigma factor 70 region 4 type 2" evidence="6">
    <location>
        <begin position="107"/>
        <end position="156"/>
    </location>
</feature>
<dbReference type="InterPro" id="IPR013249">
    <property type="entry name" value="RNA_pol_sigma70_r4_t2"/>
</dbReference>
<evidence type="ECO:0000259" key="6">
    <source>
        <dbReference type="Pfam" id="PF08281"/>
    </source>
</evidence>
<dbReference type="GO" id="GO:0003677">
    <property type="term" value="F:DNA binding"/>
    <property type="evidence" value="ECO:0007669"/>
    <property type="project" value="InterPro"/>
</dbReference>
<dbReference type="SUPFAM" id="SSF88659">
    <property type="entry name" value="Sigma3 and sigma4 domains of RNA polymerase sigma factors"/>
    <property type="match status" value="1"/>
</dbReference>
<dbReference type="InterPro" id="IPR014284">
    <property type="entry name" value="RNA_pol_sigma-70_dom"/>
</dbReference>
<keyword evidence="3" id="KW-0731">Sigma factor</keyword>
<dbReference type="PANTHER" id="PTHR43133">
    <property type="entry name" value="RNA POLYMERASE ECF-TYPE SIGMA FACTO"/>
    <property type="match status" value="1"/>
</dbReference>
<keyword evidence="4" id="KW-0804">Transcription</keyword>
<feature type="domain" description="RNA polymerase sigma-70 region 2" evidence="5">
    <location>
        <begin position="17"/>
        <end position="80"/>
    </location>
</feature>
<reference evidence="7" key="1">
    <citation type="submission" date="2019-04" db="EMBL/GenBank/DDBJ databases">
        <title>Evolution of Biomass-Degrading Anaerobic Consortia Revealed by Metagenomics.</title>
        <authorList>
            <person name="Peng X."/>
        </authorList>
    </citation>
    <scope>NUCLEOTIDE SEQUENCE</scope>
    <source>
        <strain evidence="7">SIG551</strain>
    </source>
</reference>
<dbReference type="InterPro" id="IPR039425">
    <property type="entry name" value="RNA_pol_sigma-70-like"/>
</dbReference>
<dbReference type="Pfam" id="PF08281">
    <property type="entry name" value="Sigma70_r4_2"/>
    <property type="match status" value="1"/>
</dbReference>
<dbReference type="GO" id="GO:0016987">
    <property type="term" value="F:sigma factor activity"/>
    <property type="evidence" value="ECO:0007669"/>
    <property type="project" value="UniProtKB-KW"/>
</dbReference>
<evidence type="ECO:0000259" key="5">
    <source>
        <dbReference type="Pfam" id="PF04542"/>
    </source>
</evidence>
<dbReference type="Gene3D" id="1.10.10.10">
    <property type="entry name" value="Winged helix-like DNA-binding domain superfamily/Winged helix DNA-binding domain"/>
    <property type="match status" value="1"/>
</dbReference>
<evidence type="ECO:0000313" key="7">
    <source>
        <dbReference type="EMBL" id="MBE6834218.1"/>
    </source>
</evidence>
<dbReference type="NCBIfam" id="TIGR02937">
    <property type="entry name" value="sigma70-ECF"/>
    <property type="match status" value="1"/>
</dbReference>
<dbReference type="Gene3D" id="1.10.1740.10">
    <property type="match status" value="1"/>
</dbReference>
<accession>A0A928KT74</accession>